<evidence type="ECO:0000313" key="3">
    <source>
        <dbReference type="Proteomes" id="UP000786811"/>
    </source>
</evidence>
<comment type="caution">
    <text evidence="2">The sequence shown here is derived from an EMBL/GenBank/DDBJ whole genome shotgun (WGS) entry which is preliminary data.</text>
</comment>
<evidence type="ECO:0000313" key="2">
    <source>
        <dbReference type="EMBL" id="CAG5099929.1"/>
    </source>
</evidence>
<proteinExistence type="predicted"/>
<dbReference type="AlphaFoldDB" id="A0A8J2MVX6"/>
<reference evidence="2" key="1">
    <citation type="submission" date="2021-04" db="EMBL/GenBank/DDBJ databases">
        <authorList>
            <person name="Chebbi M.A.C M."/>
        </authorList>
    </citation>
    <scope>NUCLEOTIDE SEQUENCE</scope>
</reference>
<evidence type="ECO:0008006" key="4">
    <source>
        <dbReference type="Google" id="ProtNLM"/>
    </source>
</evidence>
<gene>
    <name evidence="2" type="ORF">HICCMSTLAB_LOCUS9305</name>
</gene>
<feature type="region of interest" description="Disordered" evidence="1">
    <location>
        <begin position="1"/>
        <end position="201"/>
    </location>
</feature>
<dbReference type="OrthoDB" id="3364872at2759"/>
<protein>
    <recommendedName>
        <fullName evidence="4">Bud22 domain-containing protein</fullName>
    </recommendedName>
</protein>
<sequence>MTLEKTDDGKDNNNDRDDIEDKRRKDANKVKRKRIVDPFFISDDNDPVYLDIPVENNEDKKGQAGDRGKMGRNERNDFGKERRNNRNDFGRERRNDKFNNNSGNKFNRDNKFGKDSKFGRDRNKFNNDKSKFGDNKFNKGKINESRYGNKSNDFKKERNSFKEDKNENIAELHPSWAARKKQQDALKQGFQGKKIVFNDDD</sequence>
<organism evidence="2 3">
    <name type="scientific">Cotesia congregata</name>
    <name type="common">Parasitoid wasp</name>
    <name type="synonym">Apanteles congregatus</name>
    <dbReference type="NCBI Taxonomy" id="51543"/>
    <lineage>
        <taxon>Eukaryota</taxon>
        <taxon>Metazoa</taxon>
        <taxon>Ecdysozoa</taxon>
        <taxon>Arthropoda</taxon>
        <taxon>Hexapoda</taxon>
        <taxon>Insecta</taxon>
        <taxon>Pterygota</taxon>
        <taxon>Neoptera</taxon>
        <taxon>Endopterygota</taxon>
        <taxon>Hymenoptera</taxon>
        <taxon>Apocrita</taxon>
        <taxon>Ichneumonoidea</taxon>
        <taxon>Braconidae</taxon>
        <taxon>Microgastrinae</taxon>
        <taxon>Cotesia</taxon>
    </lineage>
</organism>
<feature type="compositionally biased region" description="Basic and acidic residues" evidence="1">
    <location>
        <begin position="106"/>
        <end position="144"/>
    </location>
</feature>
<accession>A0A8J2MVX6</accession>
<dbReference type="Proteomes" id="UP000786811">
    <property type="component" value="Unassembled WGS sequence"/>
</dbReference>
<keyword evidence="3" id="KW-1185">Reference proteome</keyword>
<feature type="compositionally biased region" description="Basic and acidic residues" evidence="1">
    <location>
        <begin position="57"/>
        <end position="97"/>
    </location>
</feature>
<evidence type="ECO:0000256" key="1">
    <source>
        <dbReference type="SAM" id="MobiDB-lite"/>
    </source>
</evidence>
<dbReference type="EMBL" id="CAJNRD030001122">
    <property type="protein sequence ID" value="CAG5099929.1"/>
    <property type="molecule type" value="Genomic_DNA"/>
</dbReference>
<feature type="compositionally biased region" description="Basic and acidic residues" evidence="1">
    <location>
        <begin position="152"/>
        <end position="170"/>
    </location>
</feature>
<name>A0A8J2MVX6_COTCN</name>
<feature type="compositionally biased region" description="Basic and acidic residues" evidence="1">
    <location>
        <begin position="1"/>
        <end position="29"/>
    </location>
</feature>